<protein>
    <submittedName>
        <fullName evidence="2">Uncharacterized protein</fullName>
    </submittedName>
</protein>
<proteinExistence type="predicted"/>
<dbReference type="AlphaFoldDB" id="A0A915DSW7"/>
<name>A0A915DSW7_9BILA</name>
<keyword evidence="1" id="KW-1185">Reference proteome</keyword>
<dbReference type="WBParaSite" id="jg22517">
    <property type="protein sequence ID" value="jg22517"/>
    <property type="gene ID" value="jg22517"/>
</dbReference>
<reference evidence="2" key="1">
    <citation type="submission" date="2022-11" db="UniProtKB">
        <authorList>
            <consortium name="WormBaseParasite"/>
        </authorList>
    </citation>
    <scope>IDENTIFICATION</scope>
</reference>
<evidence type="ECO:0000313" key="2">
    <source>
        <dbReference type="WBParaSite" id="jg22517"/>
    </source>
</evidence>
<evidence type="ECO:0000313" key="1">
    <source>
        <dbReference type="Proteomes" id="UP000887574"/>
    </source>
</evidence>
<dbReference type="Proteomes" id="UP000887574">
    <property type="component" value="Unplaced"/>
</dbReference>
<organism evidence="1 2">
    <name type="scientific">Ditylenchus dipsaci</name>
    <dbReference type="NCBI Taxonomy" id="166011"/>
    <lineage>
        <taxon>Eukaryota</taxon>
        <taxon>Metazoa</taxon>
        <taxon>Ecdysozoa</taxon>
        <taxon>Nematoda</taxon>
        <taxon>Chromadorea</taxon>
        <taxon>Rhabditida</taxon>
        <taxon>Tylenchina</taxon>
        <taxon>Tylenchomorpha</taxon>
        <taxon>Sphaerularioidea</taxon>
        <taxon>Anguinidae</taxon>
        <taxon>Anguininae</taxon>
        <taxon>Ditylenchus</taxon>
    </lineage>
</organism>
<sequence length="273" mass="29922">MKSPISCLKCMKRKDFDGSLFCFPKFSFILSFFFLQAFLLTNGQPKPDAEVVLSQNSGRIINDILEIFAPSNDAPSSSQDEPGLPFGFNKILARSPSTQNAVPLVEPSRISPLGPTSSVRRSPPQVVATPWADLAKECFFYAELAESFSAFEHSSPALFPFTLPTPPPPPPNPLLSFLSPPTTTPSSIFGHLTAMFNKNEPEKGAEPEIDTGGRNFDRLVIREKDTGGDLLSTLVGASGRKGDYIHDRSVDIPVQRWFDMANNLVNAYQNPAQ</sequence>
<accession>A0A915DSW7</accession>